<reference evidence="4" key="1">
    <citation type="submission" date="2025-08" db="UniProtKB">
        <authorList>
            <consortium name="Ensembl"/>
        </authorList>
    </citation>
    <scope>IDENTIFICATION</scope>
</reference>
<dbReference type="InterPro" id="IPR044925">
    <property type="entry name" value="His-Me_finger_sf"/>
</dbReference>
<dbReference type="Gene3D" id="3.40.570.10">
    <property type="entry name" value="Extracellular Endonuclease, subunit A"/>
    <property type="match status" value="1"/>
</dbReference>
<sequence length="311" mass="35173">MVKLKTGSLWFLAAFLFLSTVPTVAEVLHAFSLCEGFLLQGNPPQIPGIVVGKNIQKQNRYKLICQTYNNVRRYLTLYDTQNRIPVFSAYVYRGDNGGARPQGELWKIEPQLDDEKKDENNKNMAEVEARKVYPHQAGEIDYAQGPQYNRGHLFPSTHAFNQDEKISTFTLTNVAPQITAFNGESWGRMERCVKCVMQRYCADNNGRRQAFLVVGAQPGNNNLNGRVNIPTQLWSAFCCFSAESNAWIASAFWGNNVADTRPNQHMRTRTLRELNGNLRIDAFTNSRCPLDTTVTGLYPQFANQRGCDCPT</sequence>
<dbReference type="Pfam" id="PF01223">
    <property type="entry name" value="Endonuclease_NS"/>
    <property type="match status" value="1"/>
</dbReference>
<protein>
    <recommendedName>
        <fullName evidence="6">Endonuclease domain-containing 1 protein</fullName>
    </recommendedName>
</protein>
<dbReference type="SMART" id="SM00477">
    <property type="entry name" value="NUC"/>
    <property type="match status" value="1"/>
</dbReference>
<dbReference type="Proteomes" id="UP000694389">
    <property type="component" value="Unassembled WGS sequence"/>
</dbReference>
<dbReference type="Ensembl" id="ENSDLAT00005006668.2">
    <property type="protein sequence ID" value="ENSDLAP00005006210.2"/>
    <property type="gene ID" value="ENSDLAG00005012838.2"/>
</dbReference>
<gene>
    <name evidence="4" type="primary">LOC127359603</name>
</gene>
<reference evidence="4" key="2">
    <citation type="submission" date="2025-09" db="UniProtKB">
        <authorList>
            <consortium name="Ensembl"/>
        </authorList>
    </citation>
    <scope>IDENTIFICATION</scope>
</reference>
<evidence type="ECO:0000313" key="5">
    <source>
        <dbReference type="Proteomes" id="UP000694389"/>
    </source>
</evidence>
<dbReference type="InterPro" id="IPR001604">
    <property type="entry name" value="Endo_G_ENPP1-like_dom"/>
</dbReference>
<name>A0A8C4DM51_DICLA</name>
<feature type="domain" description="DNA/RNA non-specific endonuclease/pyrophosphatase/phosphodiesterase" evidence="3">
    <location>
        <begin position="70"/>
        <end position="293"/>
    </location>
</feature>
<dbReference type="PANTHER" id="PTHR21472:SF15">
    <property type="entry name" value="ENDONUCLEASE DOMAIN-CONTAINING 1 PROTEIN-RELATED"/>
    <property type="match status" value="1"/>
</dbReference>
<evidence type="ECO:0000313" key="4">
    <source>
        <dbReference type="Ensembl" id="ENSDLAP00005006210.2"/>
    </source>
</evidence>
<keyword evidence="1" id="KW-0732">Signal</keyword>
<dbReference type="AlphaFoldDB" id="A0A8C4DM51"/>
<dbReference type="InterPro" id="IPR044929">
    <property type="entry name" value="DNA/RNA_non-sp_Endonuclease_sf"/>
</dbReference>
<organism evidence="4 5">
    <name type="scientific">Dicentrarchus labrax</name>
    <name type="common">European seabass</name>
    <name type="synonym">Morone labrax</name>
    <dbReference type="NCBI Taxonomy" id="13489"/>
    <lineage>
        <taxon>Eukaryota</taxon>
        <taxon>Metazoa</taxon>
        <taxon>Chordata</taxon>
        <taxon>Craniata</taxon>
        <taxon>Vertebrata</taxon>
        <taxon>Euteleostomi</taxon>
        <taxon>Actinopterygii</taxon>
        <taxon>Neopterygii</taxon>
        <taxon>Teleostei</taxon>
        <taxon>Neoteleostei</taxon>
        <taxon>Acanthomorphata</taxon>
        <taxon>Eupercaria</taxon>
        <taxon>Moronidae</taxon>
        <taxon>Dicentrarchus</taxon>
    </lineage>
</organism>
<dbReference type="SMART" id="SM00892">
    <property type="entry name" value="Endonuclease_NS"/>
    <property type="match status" value="1"/>
</dbReference>
<feature type="chain" id="PRO_5035788934" description="Endonuclease domain-containing 1 protein" evidence="1">
    <location>
        <begin position="26"/>
        <end position="311"/>
    </location>
</feature>
<evidence type="ECO:0000259" key="3">
    <source>
        <dbReference type="SMART" id="SM00892"/>
    </source>
</evidence>
<evidence type="ECO:0000259" key="2">
    <source>
        <dbReference type="SMART" id="SM00477"/>
    </source>
</evidence>
<dbReference type="InterPro" id="IPR020821">
    <property type="entry name" value="ENPP1-3/EXOG-like_nuc-like"/>
</dbReference>
<proteinExistence type="predicted"/>
<evidence type="ECO:0008006" key="6">
    <source>
        <dbReference type="Google" id="ProtNLM"/>
    </source>
</evidence>
<dbReference type="GO" id="GO:0046872">
    <property type="term" value="F:metal ion binding"/>
    <property type="evidence" value="ECO:0007669"/>
    <property type="project" value="InterPro"/>
</dbReference>
<dbReference type="GO" id="GO:0016787">
    <property type="term" value="F:hydrolase activity"/>
    <property type="evidence" value="ECO:0007669"/>
    <property type="project" value="InterPro"/>
</dbReference>
<dbReference type="SUPFAM" id="SSF54060">
    <property type="entry name" value="His-Me finger endonucleases"/>
    <property type="match status" value="1"/>
</dbReference>
<dbReference type="InterPro" id="IPR039015">
    <property type="entry name" value="ENDOD1"/>
</dbReference>
<dbReference type="PANTHER" id="PTHR21472">
    <property type="entry name" value="ENDONUCLEASE DOMAIN-CONTAINING 1 PROTEIN ENDOD1"/>
    <property type="match status" value="1"/>
</dbReference>
<accession>A0A8C4DM51</accession>
<dbReference type="GeneTree" id="ENSGT01030000234592"/>
<evidence type="ECO:0000256" key="1">
    <source>
        <dbReference type="SAM" id="SignalP"/>
    </source>
</evidence>
<keyword evidence="5" id="KW-1185">Reference proteome</keyword>
<feature type="signal peptide" evidence="1">
    <location>
        <begin position="1"/>
        <end position="25"/>
    </location>
</feature>
<dbReference type="GO" id="GO:0003676">
    <property type="term" value="F:nucleic acid binding"/>
    <property type="evidence" value="ECO:0007669"/>
    <property type="project" value="InterPro"/>
</dbReference>
<feature type="domain" description="ENPP1-3/EXOG-like endonuclease/phosphodiesterase" evidence="2">
    <location>
        <begin position="71"/>
        <end position="289"/>
    </location>
</feature>